<keyword evidence="1" id="KW-1133">Transmembrane helix</keyword>
<keyword evidence="1" id="KW-0812">Transmembrane</keyword>
<proteinExistence type="predicted"/>
<dbReference type="Proteomes" id="UP001595935">
    <property type="component" value="Unassembled WGS sequence"/>
</dbReference>
<evidence type="ECO:0000256" key="1">
    <source>
        <dbReference type="SAM" id="Phobius"/>
    </source>
</evidence>
<sequence length="119" mass="13737">MDGLEEILGKKDKIIIVVMLVFVFAFIFILNGFGYFENQKIDEVLNEEFETIVIDKYIDKSNHMTPKVKLSNGNEMINFFPKSNVELSSGDSLVKRKNSTDMLVFRDKKLVYSISMLDN</sequence>
<gene>
    <name evidence="2" type="ORF">ACFO5S_13100</name>
</gene>
<organism evidence="2 3">
    <name type="scientific">Flavobacterium branchiicola</name>
    <dbReference type="NCBI Taxonomy" id="1114875"/>
    <lineage>
        <taxon>Bacteria</taxon>
        <taxon>Pseudomonadati</taxon>
        <taxon>Bacteroidota</taxon>
        <taxon>Flavobacteriia</taxon>
        <taxon>Flavobacteriales</taxon>
        <taxon>Flavobacteriaceae</taxon>
        <taxon>Flavobacterium</taxon>
    </lineage>
</organism>
<reference evidence="3" key="1">
    <citation type="journal article" date="2019" name="Int. J. Syst. Evol. Microbiol.">
        <title>The Global Catalogue of Microorganisms (GCM) 10K type strain sequencing project: providing services to taxonomists for standard genome sequencing and annotation.</title>
        <authorList>
            <consortium name="The Broad Institute Genomics Platform"/>
            <consortium name="The Broad Institute Genome Sequencing Center for Infectious Disease"/>
            <person name="Wu L."/>
            <person name="Ma J."/>
        </authorList>
    </citation>
    <scope>NUCLEOTIDE SEQUENCE [LARGE SCALE GENOMIC DNA]</scope>
    <source>
        <strain evidence="3">WYCCWR 13023</strain>
    </source>
</reference>
<dbReference type="EMBL" id="JBHSGV010000004">
    <property type="protein sequence ID" value="MFC4748389.1"/>
    <property type="molecule type" value="Genomic_DNA"/>
</dbReference>
<dbReference type="RefSeq" id="WP_213258368.1">
    <property type="nucleotide sequence ID" value="NZ_JAGYWA010000004.1"/>
</dbReference>
<keyword evidence="3" id="KW-1185">Reference proteome</keyword>
<evidence type="ECO:0000313" key="2">
    <source>
        <dbReference type="EMBL" id="MFC4748389.1"/>
    </source>
</evidence>
<keyword evidence="1" id="KW-0472">Membrane</keyword>
<feature type="transmembrane region" description="Helical" evidence="1">
    <location>
        <begin position="14"/>
        <end position="36"/>
    </location>
</feature>
<name>A0ABV9PDT7_9FLAO</name>
<comment type="caution">
    <text evidence="2">The sequence shown here is derived from an EMBL/GenBank/DDBJ whole genome shotgun (WGS) entry which is preliminary data.</text>
</comment>
<protein>
    <submittedName>
        <fullName evidence="2">Uncharacterized protein</fullName>
    </submittedName>
</protein>
<accession>A0ABV9PDT7</accession>
<evidence type="ECO:0000313" key="3">
    <source>
        <dbReference type="Proteomes" id="UP001595935"/>
    </source>
</evidence>